<feature type="transmembrane region" description="Helical" evidence="1">
    <location>
        <begin position="12"/>
        <end position="31"/>
    </location>
</feature>
<evidence type="ECO:0000256" key="1">
    <source>
        <dbReference type="SAM" id="Phobius"/>
    </source>
</evidence>
<reference evidence="2" key="1">
    <citation type="submission" date="2023-06" db="EMBL/GenBank/DDBJ databases">
        <title>Egi l300058.</title>
        <authorList>
            <person name="Gao L."/>
            <person name="Fang B.-Z."/>
            <person name="Li W.-J."/>
        </authorList>
    </citation>
    <scope>NUCLEOTIDE SEQUENCE</scope>
    <source>
        <strain evidence="2">EGI L300058</strain>
    </source>
</reference>
<comment type="caution">
    <text evidence="2">The sequence shown here is derived from an EMBL/GenBank/DDBJ whole genome shotgun (WGS) entry which is preliminary data.</text>
</comment>
<accession>A0ABT8GIJ0</accession>
<keyword evidence="1" id="KW-0472">Membrane</keyword>
<dbReference type="Proteomes" id="UP001172708">
    <property type="component" value="Unassembled WGS sequence"/>
</dbReference>
<dbReference type="RefSeq" id="WP_301142799.1">
    <property type="nucleotide sequence ID" value="NZ_JAUHQA010000001.1"/>
</dbReference>
<proteinExistence type="predicted"/>
<organism evidence="2 3">
    <name type="scientific">Demequina muriae</name>
    <dbReference type="NCBI Taxonomy" id="3051664"/>
    <lineage>
        <taxon>Bacteria</taxon>
        <taxon>Bacillati</taxon>
        <taxon>Actinomycetota</taxon>
        <taxon>Actinomycetes</taxon>
        <taxon>Micrococcales</taxon>
        <taxon>Demequinaceae</taxon>
        <taxon>Demequina</taxon>
    </lineage>
</organism>
<protein>
    <submittedName>
        <fullName evidence="2">SHOCT domain-containing protein</fullName>
    </submittedName>
</protein>
<name>A0ABT8GIJ0_9MICO</name>
<evidence type="ECO:0000313" key="2">
    <source>
        <dbReference type="EMBL" id="MDN4481240.1"/>
    </source>
</evidence>
<gene>
    <name evidence="2" type="ORF">QQX02_09920</name>
</gene>
<dbReference type="EMBL" id="JAUHQA010000001">
    <property type="protein sequence ID" value="MDN4481240.1"/>
    <property type="molecule type" value="Genomic_DNA"/>
</dbReference>
<keyword evidence="1" id="KW-0812">Transmembrane</keyword>
<evidence type="ECO:0000313" key="3">
    <source>
        <dbReference type="Proteomes" id="UP001172708"/>
    </source>
</evidence>
<keyword evidence="3" id="KW-1185">Reference proteome</keyword>
<keyword evidence="1" id="KW-1133">Transmembrane helix</keyword>
<sequence>MRGIDHSVAPVIWSGVFWLLVVLAIGAAVYLTARMVTDRRADALAEQSAAAPAARVEPATTARAILDERLAKGEIDVDEYKQRLEALDQ</sequence>